<dbReference type="InterPro" id="IPR012255">
    <property type="entry name" value="ETF_b"/>
</dbReference>
<protein>
    <recommendedName>
        <fullName evidence="11">Probable electron transfer flavoprotein subunit beta</fullName>
    </recommendedName>
</protein>
<evidence type="ECO:0000256" key="9">
    <source>
        <dbReference type="ARBA" id="ARBA00023136"/>
    </source>
</evidence>
<feature type="domain" description="Electron transfer flavoprotein alpha/beta-subunit N-terminal" evidence="13">
    <location>
        <begin position="404"/>
        <end position="601"/>
    </location>
</feature>
<dbReference type="InterPro" id="IPR014730">
    <property type="entry name" value="ETF_a/b_N"/>
</dbReference>
<accession>A0A364N0F6</accession>
<evidence type="ECO:0000256" key="1">
    <source>
        <dbReference type="ARBA" id="ARBA00004141"/>
    </source>
</evidence>
<feature type="transmembrane region" description="Helical" evidence="12">
    <location>
        <begin position="169"/>
        <end position="190"/>
    </location>
</feature>
<organism evidence="14 15">
    <name type="scientific">Stemphylium lycopersici</name>
    <name type="common">Tomato gray leaf spot disease fungus</name>
    <name type="synonym">Thyrospora lycopersici</name>
    <dbReference type="NCBI Taxonomy" id="183478"/>
    <lineage>
        <taxon>Eukaryota</taxon>
        <taxon>Fungi</taxon>
        <taxon>Dikarya</taxon>
        <taxon>Ascomycota</taxon>
        <taxon>Pezizomycotina</taxon>
        <taxon>Dothideomycetes</taxon>
        <taxon>Pleosporomycetidae</taxon>
        <taxon>Pleosporales</taxon>
        <taxon>Pleosporineae</taxon>
        <taxon>Pleosporaceae</taxon>
        <taxon>Stemphylium</taxon>
    </lineage>
</organism>
<evidence type="ECO:0000256" key="2">
    <source>
        <dbReference type="ARBA" id="ARBA00004305"/>
    </source>
</evidence>
<evidence type="ECO:0000256" key="8">
    <source>
        <dbReference type="ARBA" id="ARBA00022989"/>
    </source>
</evidence>
<keyword evidence="9 12" id="KW-0472">Membrane</keyword>
<name>A0A364N0F6_STELY</name>
<dbReference type="InterPro" id="IPR014729">
    <property type="entry name" value="Rossmann-like_a/b/a_fold"/>
</dbReference>
<comment type="subcellular location">
    <subcellularLocation>
        <location evidence="1">Membrane</location>
        <topology evidence="1">Multi-pass membrane protein</topology>
    </subcellularLocation>
    <subcellularLocation>
        <location evidence="2">Mitochondrion matrix</location>
    </subcellularLocation>
</comment>
<dbReference type="InterPro" id="IPR033948">
    <property type="entry name" value="ETF_beta_N"/>
</dbReference>
<dbReference type="InterPro" id="IPR036259">
    <property type="entry name" value="MFS_trans_sf"/>
</dbReference>
<dbReference type="Pfam" id="PF01012">
    <property type="entry name" value="ETF"/>
    <property type="match status" value="1"/>
</dbReference>
<evidence type="ECO:0000256" key="10">
    <source>
        <dbReference type="ARBA" id="ARBA00025416"/>
    </source>
</evidence>
<feature type="transmembrane region" description="Helical" evidence="12">
    <location>
        <begin position="302"/>
        <end position="327"/>
    </location>
</feature>
<dbReference type="GO" id="GO:0016020">
    <property type="term" value="C:membrane"/>
    <property type="evidence" value="ECO:0007669"/>
    <property type="project" value="UniProtKB-SubCell"/>
</dbReference>
<dbReference type="InterPro" id="IPR002259">
    <property type="entry name" value="Eqnu_transpt"/>
</dbReference>
<feature type="transmembrane region" description="Helical" evidence="12">
    <location>
        <begin position="89"/>
        <end position="116"/>
    </location>
</feature>
<reference evidence="15" key="1">
    <citation type="submission" date="2018-05" db="EMBL/GenBank/DDBJ databases">
        <title>Draft genome sequence of Stemphylium lycopersici strain CIDEFI 213.</title>
        <authorList>
            <person name="Medina R."/>
            <person name="Franco M.E.E."/>
            <person name="Lucentini C.G."/>
            <person name="Saparrat M.C.N."/>
            <person name="Balatti P.A."/>
        </authorList>
    </citation>
    <scope>NUCLEOTIDE SEQUENCE [LARGE SCALE GENOMIC DNA]</scope>
    <source>
        <strain evidence="15">CIDEFI 213</strain>
    </source>
</reference>
<feature type="transmembrane region" description="Helical" evidence="12">
    <location>
        <begin position="264"/>
        <end position="281"/>
    </location>
</feature>
<dbReference type="GO" id="GO:0009055">
    <property type="term" value="F:electron transfer activity"/>
    <property type="evidence" value="ECO:0007669"/>
    <property type="project" value="InterPro"/>
</dbReference>
<evidence type="ECO:0000313" key="14">
    <source>
        <dbReference type="EMBL" id="RAR08711.1"/>
    </source>
</evidence>
<evidence type="ECO:0000256" key="6">
    <source>
        <dbReference type="ARBA" id="ARBA00022692"/>
    </source>
</evidence>
<evidence type="ECO:0000313" key="15">
    <source>
        <dbReference type="Proteomes" id="UP000249619"/>
    </source>
</evidence>
<keyword evidence="6 12" id="KW-0812">Transmembrane</keyword>
<keyword evidence="8 12" id="KW-1133">Transmembrane helix</keyword>
<dbReference type="EMBL" id="QGDH01000083">
    <property type="protein sequence ID" value="RAR08711.1"/>
    <property type="molecule type" value="Genomic_DNA"/>
</dbReference>
<comment type="similarity">
    <text evidence="3">Belongs to the ETF beta-subunit/FixA family.</text>
</comment>
<dbReference type="SUPFAM" id="SSF52402">
    <property type="entry name" value="Adenine nucleotide alpha hydrolases-like"/>
    <property type="match status" value="1"/>
</dbReference>
<feature type="transmembrane region" description="Helical" evidence="12">
    <location>
        <begin position="228"/>
        <end position="248"/>
    </location>
</feature>
<dbReference type="FunFam" id="3.40.50.620:FF:000011">
    <property type="entry name" value="Electron transfer flavoprotein subunit beta"/>
    <property type="match status" value="1"/>
</dbReference>
<comment type="function">
    <text evidence="10">The electron transfer flavoprotein serves as a specific electron acceptor for several dehydrogenases, including five acyl-CoA dehydrogenases, glutaryl-CoA and sarcosine dehydrogenase. It transfers the electrons to the main mitochondrial respiratory chain via ETF-ubiquinone oxidoreductase (ETF dehydrogenase).</text>
</comment>
<dbReference type="SUPFAM" id="SSF103473">
    <property type="entry name" value="MFS general substrate transporter"/>
    <property type="match status" value="1"/>
</dbReference>
<dbReference type="STRING" id="183478.A0A364N0F6"/>
<dbReference type="Gene3D" id="3.40.50.620">
    <property type="entry name" value="HUPs"/>
    <property type="match status" value="1"/>
</dbReference>
<keyword evidence="7" id="KW-0249">Electron transport</keyword>
<dbReference type="AlphaFoldDB" id="A0A364N0F6"/>
<dbReference type="GO" id="GO:0009063">
    <property type="term" value="P:amino acid catabolic process"/>
    <property type="evidence" value="ECO:0007669"/>
    <property type="project" value="TreeGrafter"/>
</dbReference>
<gene>
    <name evidence="14" type="ORF">DDE83_005834</name>
</gene>
<dbReference type="CDD" id="cd01714">
    <property type="entry name" value="ETF_beta"/>
    <property type="match status" value="1"/>
</dbReference>
<keyword evidence="15" id="KW-1185">Reference proteome</keyword>
<keyword evidence="5" id="KW-0813">Transport</keyword>
<sequence>MLWAWNMFLAAAPYFQRRFESNHNLLRNFQSGILSVSTVGNLGSMIVLTKLQARANYPRRIIVSLALNAVVFTLLALSTKMFLNVSAGVYFAFLMVMVLSASLATGLCQNGVFAYVSGFGREEYTQGIMSGQGVAGVLPAITQIVSVLLVPKKHHVDGAPQESSTSAFVYFLTATGVCLATLVAFFHLLSRSSSKQRMARTAYDEGPEYNPSHSERKSVPLMRLLKRLFWLAGAVATTFAVTMFFPVFTPQVLSVRNPTDASRIFQPAAFIPLAFFFWNIGDLIGRVGPALPALRLTHRPRLLFFISIARVLFIPLYLLCNIGGKGAAINSDFFYLFVVQLFFGMTNGYLGSNCMMGFAEWVEPDELEAAGGFMSLCLGIDFNTIKSAASNDIPKVKPRVNRAQTAVETANVKHSMNPFDELSIEEAVRIREKKAHHANAPSVEEIVAFSAGVPKSQDILRTAMAMGADRGIHVVVEEKDALEPLGVAKLLRKVVDEQKSNLVILGKQAIDDDAGQTGQMLAGLLNWPQATQASKVTINDQSVEVVQEVDGGVQTIKAKLPMVITTDLRLNEPRYASLPNIMKAKKKQLDKKSLGDYGLDTEIRLKTLKVTEPPPRKGGVKVEDVDAMVSKLKELGAL</sequence>
<dbReference type="GO" id="GO:0005337">
    <property type="term" value="F:nucleoside transmembrane transporter activity"/>
    <property type="evidence" value="ECO:0007669"/>
    <property type="project" value="InterPro"/>
</dbReference>
<feature type="transmembrane region" description="Helical" evidence="12">
    <location>
        <begin position="128"/>
        <end position="149"/>
    </location>
</feature>
<dbReference type="PRINTS" id="PR01130">
    <property type="entry name" value="DERENTRNSPRT"/>
</dbReference>
<comment type="caution">
    <text evidence="14">The sequence shown here is derived from an EMBL/GenBank/DDBJ whole genome shotgun (WGS) entry which is preliminary data.</text>
</comment>
<feature type="transmembrane region" description="Helical" evidence="12">
    <location>
        <begin position="29"/>
        <end position="49"/>
    </location>
</feature>
<evidence type="ECO:0000256" key="12">
    <source>
        <dbReference type="SAM" id="Phobius"/>
    </source>
</evidence>
<evidence type="ECO:0000256" key="4">
    <source>
        <dbReference type="ARBA" id="ARBA00007965"/>
    </source>
</evidence>
<proteinExistence type="inferred from homology"/>
<evidence type="ECO:0000256" key="5">
    <source>
        <dbReference type="ARBA" id="ARBA00022448"/>
    </source>
</evidence>
<evidence type="ECO:0000256" key="3">
    <source>
        <dbReference type="ARBA" id="ARBA00007557"/>
    </source>
</evidence>
<evidence type="ECO:0000256" key="7">
    <source>
        <dbReference type="ARBA" id="ARBA00022982"/>
    </source>
</evidence>
<dbReference type="PANTHER" id="PTHR21294:SF8">
    <property type="entry name" value="ELECTRON TRANSFER FLAVOPROTEIN SUBUNIT BETA"/>
    <property type="match status" value="1"/>
</dbReference>
<dbReference type="GO" id="GO:0033539">
    <property type="term" value="P:fatty acid beta-oxidation using acyl-CoA dehydrogenase"/>
    <property type="evidence" value="ECO:0007669"/>
    <property type="project" value="TreeGrafter"/>
</dbReference>
<feature type="transmembrane region" description="Helical" evidence="12">
    <location>
        <begin position="61"/>
        <end position="83"/>
    </location>
</feature>
<evidence type="ECO:0000256" key="11">
    <source>
        <dbReference type="ARBA" id="ARBA00070315"/>
    </source>
</evidence>
<dbReference type="Proteomes" id="UP000249619">
    <property type="component" value="Unassembled WGS sequence"/>
</dbReference>
<feature type="transmembrane region" description="Helical" evidence="12">
    <location>
        <begin position="333"/>
        <end position="350"/>
    </location>
</feature>
<evidence type="ECO:0000259" key="13">
    <source>
        <dbReference type="SMART" id="SM00893"/>
    </source>
</evidence>
<dbReference type="SMART" id="SM00893">
    <property type="entry name" value="ETF"/>
    <property type="match status" value="1"/>
</dbReference>
<dbReference type="PANTHER" id="PTHR21294">
    <property type="entry name" value="ELECTRON TRANSFER FLAVOPROTEIN BETA-SUBUNIT"/>
    <property type="match status" value="1"/>
</dbReference>
<dbReference type="Pfam" id="PF01733">
    <property type="entry name" value="Nucleoside_tran"/>
    <property type="match status" value="1"/>
</dbReference>
<dbReference type="GO" id="GO:0005759">
    <property type="term" value="C:mitochondrial matrix"/>
    <property type="evidence" value="ECO:0007669"/>
    <property type="project" value="UniProtKB-SubCell"/>
</dbReference>
<comment type="similarity">
    <text evidence="4">Belongs to the SLC29A/ENT transporter (TC 2.A.57) family.</text>
</comment>